<keyword evidence="1" id="KW-1133">Transmembrane helix</keyword>
<reference evidence="3" key="1">
    <citation type="submission" date="2021-01" db="EMBL/GenBank/DDBJ databases">
        <authorList>
            <person name="Corre E."/>
            <person name="Pelletier E."/>
            <person name="Niang G."/>
            <person name="Scheremetjew M."/>
            <person name="Finn R."/>
            <person name="Kale V."/>
            <person name="Holt S."/>
            <person name="Cochrane G."/>
            <person name="Meng A."/>
            <person name="Brown T."/>
            <person name="Cohen L."/>
        </authorList>
    </citation>
    <scope>NUCLEOTIDE SEQUENCE</scope>
    <source>
        <strain evidence="3">CCAP 1951/1</strain>
    </source>
</reference>
<evidence type="ECO:0000313" key="3">
    <source>
        <dbReference type="EMBL" id="CAD9148331.1"/>
    </source>
</evidence>
<proteinExistence type="predicted"/>
<name>A0A7S1QU03_NEODS</name>
<feature type="transmembrane region" description="Helical" evidence="1">
    <location>
        <begin position="68"/>
        <end position="91"/>
    </location>
</feature>
<keyword evidence="1" id="KW-0812">Transmembrane</keyword>
<dbReference type="AlphaFoldDB" id="A0A7S1QU03"/>
<gene>
    <name evidence="3" type="ORF">NDES1114_LOCUS31428</name>
</gene>
<evidence type="ECO:0000256" key="2">
    <source>
        <dbReference type="SAM" id="SignalP"/>
    </source>
</evidence>
<evidence type="ECO:0000256" key="1">
    <source>
        <dbReference type="SAM" id="Phobius"/>
    </source>
</evidence>
<protein>
    <submittedName>
        <fullName evidence="3">Uncharacterized protein</fullName>
    </submittedName>
</protein>
<feature type="signal peptide" evidence="2">
    <location>
        <begin position="1"/>
        <end position="26"/>
    </location>
</feature>
<sequence length="129" mass="13517">MASGSFWLIFSLGCACLLLAFWSALSLSPQLQAVHHARSTAASALSAFPMLQLEAVTSGGVGTGHVLPLFTMVAALAGGALAIIGGIGVLFKLHPIKRVEYAPKCSYDAEVFAGYDFAHFNHRGRAAPQ</sequence>
<keyword evidence="1" id="KW-0472">Membrane</keyword>
<accession>A0A7S1QU03</accession>
<keyword evidence="2" id="KW-0732">Signal</keyword>
<dbReference type="EMBL" id="HBGF01046974">
    <property type="protein sequence ID" value="CAD9148331.1"/>
    <property type="molecule type" value="Transcribed_RNA"/>
</dbReference>
<organism evidence="3">
    <name type="scientific">Neobodo designis</name>
    <name type="common">Flagellated protozoan</name>
    <name type="synonym">Bodo designis</name>
    <dbReference type="NCBI Taxonomy" id="312471"/>
    <lineage>
        <taxon>Eukaryota</taxon>
        <taxon>Discoba</taxon>
        <taxon>Euglenozoa</taxon>
        <taxon>Kinetoplastea</taxon>
        <taxon>Metakinetoplastina</taxon>
        <taxon>Neobodonida</taxon>
        <taxon>Neobodo</taxon>
    </lineage>
</organism>
<feature type="chain" id="PRO_5030890699" evidence="2">
    <location>
        <begin position="27"/>
        <end position="129"/>
    </location>
</feature>